<evidence type="ECO:0000259" key="9">
    <source>
        <dbReference type="Pfam" id="PF00136"/>
    </source>
</evidence>
<dbReference type="SMART" id="SM00486">
    <property type="entry name" value="POLBc"/>
    <property type="match status" value="1"/>
</dbReference>
<dbReference type="InterPro" id="IPR006134">
    <property type="entry name" value="DNA-dir_DNA_pol_B_multi_dom"/>
</dbReference>
<evidence type="ECO:0000313" key="12">
    <source>
        <dbReference type="Proteomes" id="UP000248326"/>
    </source>
</evidence>
<dbReference type="Proteomes" id="UP000248326">
    <property type="component" value="Unassembled WGS sequence"/>
</dbReference>
<dbReference type="GO" id="GO:0003677">
    <property type="term" value="F:DNA binding"/>
    <property type="evidence" value="ECO:0007669"/>
    <property type="project" value="UniProtKB-KW"/>
</dbReference>
<dbReference type="SUPFAM" id="SSF56672">
    <property type="entry name" value="DNA/RNA polymerases"/>
    <property type="match status" value="1"/>
</dbReference>
<dbReference type="InterPro" id="IPR023211">
    <property type="entry name" value="DNA_pol_palm_dom_sf"/>
</dbReference>
<keyword evidence="5" id="KW-0239">DNA-directed DNA polymerase</keyword>
<reference evidence="11 12" key="1">
    <citation type="submission" date="2018-06" db="EMBL/GenBank/DDBJ databases">
        <title>Genomic Encyclopedia of Type Strains, Phase IV (KMG-IV): sequencing the most valuable type-strain genomes for metagenomic binning, comparative biology and taxonomic classification.</title>
        <authorList>
            <person name="Goeker M."/>
        </authorList>
    </citation>
    <scope>NUCLEOTIDE SEQUENCE [LARGE SCALE GENOMIC DNA]</scope>
    <source>
        <strain evidence="11 12">DSM 18048</strain>
    </source>
</reference>
<dbReference type="GO" id="GO:0003887">
    <property type="term" value="F:DNA-directed DNA polymerase activity"/>
    <property type="evidence" value="ECO:0007669"/>
    <property type="project" value="UniProtKB-KW"/>
</dbReference>
<keyword evidence="4" id="KW-0548">Nucleotidyltransferase</keyword>
<dbReference type="AlphaFoldDB" id="A0A318SB57"/>
<dbReference type="InterPro" id="IPR006133">
    <property type="entry name" value="DNA-dir_DNA_pol_B_exonuc"/>
</dbReference>
<comment type="catalytic activity">
    <reaction evidence="7">
        <text>DNA(n) + a 2'-deoxyribonucleoside 5'-triphosphate = DNA(n+1) + diphosphate</text>
        <dbReference type="Rhea" id="RHEA:22508"/>
        <dbReference type="Rhea" id="RHEA-COMP:17339"/>
        <dbReference type="Rhea" id="RHEA-COMP:17340"/>
        <dbReference type="ChEBI" id="CHEBI:33019"/>
        <dbReference type="ChEBI" id="CHEBI:61560"/>
        <dbReference type="ChEBI" id="CHEBI:173112"/>
        <dbReference type="EC" id="2.7.7.7"/>
    </reaction>
</comment>
<proteinExistence type="inferred from homology"/>
<dbReference type="Gene3D" id="3.30.420.10">
    <property type="entry name" value="Ribonuclease H-like superfamily/Ribonuclease H"/>
    <property type="match status" value="1"/>
</dbReference>
<evidence type="ECO:0000256" key="8">
    <source>
        <dbReference type="SAM" id="MobiDB-lite"/>
    </source>
</evidence>
<comment type="caution">
    <text evidence="11">The sequence shown here is derived from an EMBL/GenBank/DDBJ whole genome shotgun (WGS) entry which is preliminary data.</text>
</comment>
<dbReference type="InterPro" id="IPR012337">
    <property type="entry name" value="RNaseH-like_sf"/>
</dbReference>
<dbReference type="Pfam" id="PF00136">
    <property type="entry name" value="DNA_pol_B"/>
    <property type="match status" value="1"/>
</dbReference>
<dbReference type="EC" id="2.7.7.7" evidence="2"/>
<dbReference type="EMBL" id="QJSX01000007">
    <property type="protein sequence ID" value="PYE53859.1"/>
    <property type="molecule type" value="Genomic_DNA"/>
</dbReference>
<feature type="domain" description="DNA-directed DNA polymerase family B exonuclease" evidence="10">
    <location>
        <begin position="196"/>
        <end position="292"/>
    </location>
</feature>
<feature type="region of interest" description="Disordered" evidence="8">
    <location>
        <begin position="1"/>
        <end position="20"/>
    </location>
</feature>
<feature type="domain" description="DNA-directed DNA polymerase family B multifunctional" evidence="9">
    <location>
        <begin position="453"/>
        <end position="659"/>
    </location>
</feature>
<evidence type="ECO:0000256" key="5">
    <source>
        <dbReference type="ARBA" id="ARBA00022932"/>
    </source>
</evidence>
<evidence type="ECO:0000256" key="6">
    <source>
        <dbReference type="ARBA" id="ARBA00023125"/>
    </source>
</evidence>
<dbReference type="InterPro" id="IPR043502">
    <property type="entry name" value="DNA/RNA_pol_sf"/>
</dbReference>
<dbReference type="InterPro" id="IPR036397">
    <property type="entry name" value="RNaseH_sf"/>
</dbReference>
<evidence type="ECO:0000256" key="2">
    <source>
        <dbReference type="ARBA" id="ARBA00012417"/>
    </source>
</evidence>
<dbReference type="Pfam" id="PF03104">
    <property type="entry name" value="DNA_pol_B_exo1"/>
    <property type="match status" value="1"/>
</dbReference>
<keyword evidence="3" id="KW-0808">Transferase</keyword>
<gene>
    <name evidence="11" type="ORF">DES52_107117</name>
</gene>
<accession>A0A318SB57</accession>
<evidence type="ECO:0000256" key="1">
    <source>
        <dbReference type="ARBA" id="ARBA00005755"/>
    </source>
</evidence>
<dbReference type="PANTHER" id="PTHR10322:SF23">
    <property type="entry name" value="DNA POLYMERASE DELTA CATALYTIC SUBUNIT"/>
    <property type="match status" value="1"/>
</dbReference>
<evidence type="ECO:0000259" key="10">
    <source>
        <dbReference type="Pfam" id="PF03104"/>
    </source>
</evidence>
<evidence type="ECO:0000313" key="11">
    <source>
        <dbReference type="EMBL" id="PYE53859.1"/>
    </source>
</evidence>
<dbReference type="GO" id="GO:0000166">
    <property type="term" value="F:nucleotide binding"/>
    <property type="evidence" value="ECO:0007669"/>
    <property type="project" value="InterPro"/>
</dbReference>
<name>A0A318SB57_9DEIO</name>
<dbReference type="Gene3D" id="3.90.1600.10">
    <property type="entry name" value="Palm domain of DNA polymerase"/>
    <property type="match status" value="1"/>
</dbReference>
<protein>
    <recommendedName>
        <fullName evidence="2">DNA-directed DNA polymerase</fullName>
        <ecNumber evidence="2">2.7.7.7</ecNumber>
    </recommendedName>
</protein>
<dbReference type="InterPro" id="IPR050240">
    <property type="entry name" value="DNA_pol_type-B"/>
</dbReference>
<evidence type="ECO:0000256" key="3">
    <source>
        <dbReference type="ARBA" id="ARBA00022679"/>
    </source>
</evidence>
<evidence type="ECO:0000256" key="4">
    <source>
        <dbReference type="ARBA" id="ARBA00022695"/>
    </source>
</evidence>
<keyword evidence="6" id="KW-0238">DNA-binding</keyword>
<organism evidence="11 12">
    <name type="scientific">Deinococcus yavapaiensis KR-236</name>
    <dbReference type="NCBI Taxonomy" id="694435"/>
    <lineage>
        <taxon>Bacteria</taxon>
        <taxon>Thermotogati</taxon>
        <taxon>Deinococcota</taxon>
        <taxon>Deinococci</taxon>
        <taxon>Deinococcales</taxon>
        <taxon>Deinococcaceae</taxon>
        <taxon>Deinococcus</taxon>
    </lineage>
</organism>
<dbReference type="PANTHER" id="PTHR10322">
    <property type="entry name" value="DNA POLYMERASE CATALYTIC SUBUNIT"/>
    <property type="match status" value="1"/>
</dbReference>
<comment type="similarity">
    <text evidence="1">Belongs to the DNA polymerase type-B family.</text>
</comment>
<feature type="compositionally biased region" description="Polar residues" evidence="8">
    <location>
        <begin position="1"/>
        <end position="12"/>
    </location>
</feature>
<dbReference type="OrthoDB" id="52005at2"/>
<dbReference type="SUPFAM" id="SSF53098">
    <property type="entry name" value="Ribonuclease H-like"/>
    <property type="match status" value="1"/>
</dbReference>
<dbReference type="InterPro" id="IPR006172">
    <property type="entry name" value="DNA-dir_DNA_pol_B"/>
</dbReference>
<evidence type="ECO:0000256" key="7">
    <source>
        <dbReference type="ARBA" id="ARBA00049244"/>
    </source>
</evidence>
<keyword evidence="12" id="KW-1185">Reference proteome</keyword>
<sequence>MPTDSPASSPPNVRSWLQGHDDTSGIVSVHADSRGRAIVWRRVQGRLVAERATFRPFVFARDVHDLAHVGHRLRRDDDTAEFSHHSLKGAEGSLRVLISARDGFTLRQELLRGASLRLGRSLSSLPDAEYHTLGPIEQYLTCTGRTYFKELAFDDLVRLRFDLETTSLDPTDGRIFLIAVSDSRGLEAVLEAPRDEDEAEMLRALVRLVRARDPDVIENHNIQGFDLPFLIERARRLNVDLDLGRLGGPRGVRRVGDGQRTPHFTVTGREVVDTLDGARRTLSLSSFGLKNVARALGFAEEGRVYLDGAEIYPTYQREPDLVRTYALQDVREVGLVSERVFAPAFALAKLAPRPFARVTYAGTATGILEPMLVRAYLHERHALPGNTCTTGDAHRGGAVHLFAEGVLPRVVKADIASLYPSLIRTYRISPKCDPLEVFYHLVDALTRERLRHKTLASQLPRGTREQAESFAMQAAMKTVINSAYGYLGAGEMSRFGDREAADAITRHGRAVLRTVLEGLRAHGVTLIEADTDGVYFGVPTDWDEARERQVVEDVGRSLPAEVTLAFEGRYAAMFSHEVKNYALLGYDASLTVRGASFHSSRAEPYGEAFLRAALTALLRGDVPSVRAAFDDTLRKLRARTFTNADVSVTVRVSKTPQAYLQFRSTRKEPTYEALLSAGVTDWQPGARIRYFRHANGTDVLLTDQNVTGRAYDARHYERVLRDGYATRLRKAFSPRDFQSLFRDDTQASLFDPPIDDVRTTWRTVTTERSA</sequence>
<dbReference type="PRINTS" id="PR00106">
    <property type="entry name" value="DNAPOLB"/>
</dbReference>